<dbReference type="InterPro" id="IPR058627">
    <property type="entry name" value="MdtA-like_C"/>
</dbReference>
<organism evidence="2">
    <name type="scientific">bioreactor metagenome</name>
    <dbReference type="NCBI Taxonomy" id="1076179"/>
    <lineage>
        <taxon>unclassified sequences</taxon>
        <taxon>metagenomes</taxon>
        <taxon>ecological metagenomes</taxon>
    </lineage>
</organism>
<gene>
    <name evidence="2" type="ORF">SDC9_210213</name>
</gene>
<dbReference type="Pfam" id="PF25967">
    <property type="entry name" value="RND-MFP_C"/>
    <property type="match status" value="1"/>
</dbReference>
<feature type="domain" description="Multidrug resistance protein MdtA-like C-terminal permuted SH3" evidence="1">
    <location>
        <begin position="2"/>
        <end position="62"/>
    </location>
</feature>
<dbReference type="Gene3D" id="2.40.420.20">
    <property type="match status" value="1"/>
</dbReference>
<dbReference type="EMBL" id="VSSQ01140517">
    <property type="protein sequence ID" value="MPN62464.1"/>
    <property type="molecule type" value="Genomic_DNA"/>
</dbReference>
<comment type="caution">
    <text evidence="2">The sequence shown here is derived from an EMBL/GenBank/DDBJ whole genome shotgun (WGS) entry which is preliminary data.</text>
</comment>
<accession>A0A645JQD1</accession>
<evidence type="ECO:0000313" key="2">
    <source>
        <dbReference type="EMBL" id="MPN62464.1"/>
    </source>
</evidence>
<sequence>MLVIPSEAIQIINGEKYVVLESDLSEEQDAVAATHKVTTGITDGVNIEIKSGLAEGDRVAVPQVKESVEDQMMNFRKAENSSSASE</sequence>
<reference evidence="2" key="1">
    <citation type="submission" date="2019-08" db="EMBL/GenBank/DDBJ databases">
        <authorList>
            <person name="Kucharzyk K."/>
            <person name="Murdoch R.W."/>
            <person name="Higgins S."/>
            <person name="Loffler F."/>
        </authorList>
    </citation>
    <scope>NUCLEOTIDE SEQUENCE</scope>
</reference>
<evidence type="ECO:0000259" key="1">
    <source>
        <dbReference type="Pfam" id="PF25967"/>
    </source>
</evidence>
<name>A0A645JQD1_9ZZZZ</name>
<dbReference type="AlphaFoldDB" id="A0A645JQD1"/>
<protein>
    <recommendedName>
        <fullName evidence="1">Multidrug resistance protein MdtA-like C-terminal permuted SH3 domain-containing protein</fullName>
    </recommendedName>
</protein>
<proteinExistence type="predicted"/>